<dbReference type="InterPro" id="IPR020057">
    <property type="entry name" value="Ribosomal_bL25_b-dom"/>
</dbReference>
<reference evidence="2" key="2">
    <citation type="submission" date="2017-07" db="EMBL/GenBank/DDBJ databases">
        <title>WGS assembly of Populus trichocarpa.</title>
        <authorList>
            <person name="Tuskan G."/>
            <person name="Difazio S."/>
            <person name="Jansson S."/>
            <person name="Bohlmann J."/>
            <person name="Grigoriev I."/>
            <person name="Hellsten U."/>
            <person name="Putnam N."/>
            <person name="Ralph S."/>
            <person name="Rombauts S."/>
            <person name="Salamov A."/>
            <person name="Schein J."/>
            <person name="Sterck L."/>
            <person name="Aerts A."/>
            <person name="Bhalerao R."/>
            <person name="Bhalerao R."/>
            <person name="Blaudez D."/>
            <person name="Boerjan W."/>
            <person name="Brun A."/>
            <person name="Brunner A."/>
            <person name="Busov V."/>
            <person name="Campbell M."/>
            <person name="Carlson J."/>
            <person name="Chalot M."/>
            <person name="Chapman J."/>
            <person name="Chen G."/>
            <person name="Cooper D."/>
            <person name="Coutinho P."/>
            <person name="Couturier J."/>
            <person name="Covert S."/>
            <person name="Cronk Q."/>
            <person name="Cunningham R."/>
            <person name="Davis J."/>
            <person name="Degroeve S."/>
            <person name="Dejardin A."/>
            <person name="Depamphilis C."/>
            <person name="Detter J."/>
            <person name="Dirks B."/>
            <person name="Dubchak I."/>
            <person name="Duplessis S."/>
            <person name="Ehlting J."/>
            <person name="Ellis B."/>
            <person name="Gendler K."/>
            <person name="Goodstein D."/>
            <person name="Gribskov M."/>
            <person name="Grimwood J."/>
            <person name="Groover A."/>
            <person name="Gunter L."/>
            <person name="Hamberger B."/>
            <person name="Heinze B."/>
            <person name="Helariutta Y."/>
            <person name="Henrissat B."/>
            <person name="Holligan D."/>
            <person name="Holt R."/>
            <person name="Huang W."/>
            <person name="Islam-Faridi N."/>
            <person name="Jones S."/>
            <person name="Jones-Rhoades M."/>
            <person name="Jorgensen R."/>
            <person name="Joshi C."/>
            <person name="Kangasjarvi J."/>
            <person name="Karlsson J."/>
            <person name="Kelleher C."/>
            <person name="Kirkpatrick R."/>
            <person name="Kirst M."/>
            <person name="Kohler A."/>
            <person name="Kalluri U."/>
            <person name="Larimer F."/>
            <person name="Leebens-Mack J."/>
            <person name="Leple J."/>
            <person name="Locascio P."/>
            <person name="Lou Y."/>
            <person name="Lucas S."/>
            <person name="Martin F."/>
            <person name="Montanini B."/>
            <person name="Napoli C."/>
            <person name="Nelson D."/>
            <person name="Nelson C."/>
            <person name="Nieminen K."/>
            <person name="Nilsson O."/>
            <person name="Pereda V."/>
            <person name="Peter G."/>
            <person name="Philippe R."/>
            <person name="Pilate G."/>
            <person name="Poliakov A."/>
            <person name="Razumovskaya J."/>
            <person name="Richardson P."/>
            <person name="Rinaldi C."/>
            <person name="Ritland K."/>
            <person name="Rouze P."/>
            <person name="Ryaboy D."/>
            <person name="Schmutz J."/>
            <person name="Schrader J."/>
            <person name="Segerman B."/>
            <person name="Shin H."/>
            <person name="Siddiqui A."/>
            <person name="Sterky F."/>
            <person name="Terry A."/>
            <person name="Tsai C."/>
            <person name="Uberbacher E."/>
            <person name="Unneberg P."/>
            <person name="Vahala J."/>
            <person name="Wall K."/>
            <person name="Wessler S."/>
            <person name="Yang G."/>
            <person name="Yin T."/>
            <person name="Douglas C."/>
            <person name="Marra M."/>
            <person name="Sandberg G."/>
            <person name="Van De Peer Y."/>
            <person name="Rokhsar D."/>
        </authorList>
    </citation>
    <scope>NUCLEOTIDE SEQUENCE</scope>
    <source>
        <strain evidence="2">Nisqually-1</strain>
    </source>
</reference>
<evidence type="ECO:0000259" key="1">
    <source>
        <dbReference type="Pfam" id="PF14693"/>
    </source>
</evidence>
<dbReference type="InterPro" id="IPR020930">
    <property type="entry name" value="Ribosomal_uL5_bac-type"/>
</dbReference>
<dbReference type="Proteomes" id="UP000006729">
    <property type="component" value="Chromosome 7"/>
</dbReference>
<dbReference type="InterPro" id="IPR037121">
    <property type="entry name" value="Ribosomal_bL25_C"/>
</dbReference>
<keyword evidence="3" id="KW-1185">Reference proteome</keyword>
<protein>
    <recommendedName>
        <fullName evidence="1">Large ribosomal subunit protein bL25 beta domain-containing protein</fullName>
    </recommendedName>
</protein>
<accession>A0A2K1ZNX9</accession>
<dbReference type="FunCoup" id="A0A2K1ZNX9">
    <property type="interactions" value="640"/>
</dbReference>
<dbReference type="FunFam" id="2.170.120.20:FF:000006">
    <property type="entry name" value="Ribosomal protein L25/Gln-tRNA synthetase, anti-codon-binding domain-containing protein"/>
    <property type="match status" value="1"/>
</dbReference>
<dbReference type="EMBL" id="CM009296">
    <property type="protein sequence ID" value="PNT26983.1"/>
    <property type="molecule type" value="Genomic_DNA"/>
</dbReference>
<name>A0A2K1ZNX9_POPTR</name>
<dbReference type="AlphaFoldDB" id="A0A2K1ZNX9"/>
<dbReference type="EMBL" id="CM009296">
    <property type="protein sequence ID" value="PNT26985.1"/>
    <property type="molecule type" value="Genomic_DNA"/>
</dbReference>
<dbReference type="SUPFAM" id="SSF50715">
    <property type="entry name" value="Ribosomal protein L25-like"/>
    <property type="match status" value="1"/>
</dbReference>
<feature type="domain" description="Large ribosomal subunit protein bL25 beta" evidence="1">
    <location>
        <begin position="150"/>
        <end position="235"/>
    </location>
</feature>
<sequence>MAKWWRSLRTAIQSPQQPLSPPQPFQSSRYHTIQAIPREVVGSRVSAREREQGRIPAVVFSQSLLDINPSNRYTSRKRLLTTEKKQIQAILKSVEIPFFCSTTFPLQIRAGTGSSVLLESGTVLPIKIHRDEKTGKILNLVFAWADEGTEMKVDVPVVFKGEENCPGLKKGGHLKMMRSTLKYLCPAEHIPQKIEVDISNLDIEDGLFMRDIEVHSSLKLLSKNENMPVCKIVATNLDTPEPAALNLESPEPAEKQPVECL</sequence>
<evidence type="ECO:0000313" key="3">
    <source>
        <dbReference type="Proteomes" id="UP000006729"/>
    </source>
</evidence>
<organism evidence="2 3">
    <name type="scientific">Populus trichocarpa</name>
    <name type="common">Western balsam poplar</name>
    <name type="synonym">Populus balsamifera subsp. trichocarpa</name>
    <dbReference type="NCBI Taxonomy" id="3694"/>
    <lineage>
        <taxon>Eukaryota</taxon>
        <taxon>Viridiplantae</taxon>
        <taxon>Streptophyta</taxon>
        <taxon>Embryophyta</taxon>
        <taxon>Tracheophyta</taxon>
        <taxon>Spermatophyta</taxon>
        <taxon>Magnoliopsida</taxon>
        <taxon>eudicotyledons</taxon>
        <taxon>Gunneridae</taxon>
        <taxon>Pentapetalae</taxon>
        <taxon>rosids</taxon>
        <taxon>fabids</taxon>
        <taxon>Malpighiales</taxon>
        <taxon>Salicaceae</taxon>
        <taxon>Saliceae</taxon>
        <taxon>Populus</taxon>
    </lineage>
</organism>
<dbReference type="PANTHER" id="PTHR33284:SF2">
    <property type="entry name" value="RIBOSOMAL PROTEIN L25_GLN-TRNA SYNTHETASE, ANTI-CODON-BINDING DOMAIN-CONTAINING PROTEIN"/>
    <property type="match status" value="1"/>
</dbReference>
<dbReference type="GO" id="GO:0003735">
    <property type="term" value="F:structural constituent of ribosome"/>
    <property type="evidence" value="ECO:0007669"/>
    <property type="project" value="InterPro"/>
</dbReference>
<evidence type="ECO:0000313" key="2">
    <source>
        <dbReference type="EMBL" id="PNT26985.1"/>
    </source>
</evidence>
<dbReference type="GO" id="GO:0022625">
    <property type="term" value="C:cytosolic large ribosomal subunit"/>
    <property type="evidence" value="ECO:0000318"/>
    <property type="project" value="GO_Central"/>
</dbReference>
<dbReference type="STRING" id="3694.A0A2K1ZNX9"/>
<dbReference type="PANTHER" id="PTHR33284">
    <property type="entry name" value="RIBOSOMAL PROTEIN L25/GLN-TRNA SYNTHETASE, ANTI-CODON-BINDING DOMAIN-CONTAINING PROTEIN"/>
    <property type="match status" value="1"/>
</dbReference>
<reference evidence="2 3" key="1">
    <citation type="journal article" date="2006" name="Science">
        <title>The genome of black cottonwood, Populus trichocarpa (Torr. &amp; Gray).</title>
        <authorList>
            <person name="Tuskan G.A."/>
            <person name="Difazio S."/>
            <person name="Jansson S."/>
            <person name="Bohlmann J."/>
            <person name="Grigoriev I."/>
            <person name="Hellsten U."/>
            <person name="Putnam N."/>
            <person name="Ralph S."/>
            <person name="Rombauts S."/>
            <person name="Salamov A."/>
            <person name="Schein J."/>
            <person name="Sterck L."/>
            <person name="Aerts A."/>
            <person name="Bhalerao R.R."/>
            <person name="Bhalerao R.P."/>
            <person name="Blaudez D."/>
            <person name="Boerjan W."/>
            <person name="Brun A."/>
            <person name="Brunner A."/>
            <person name="Busov V."/>
            <person name="Campbell M."/>
            <person name="Carlson J."/>
            <person name="Chalot M."/>
            <person name="Chapman J."/>
            <person name="Chen G.L."/>
            <person name="Cooper D."/>
            <person name="Coutinho P.M."/>
            <person name="Couturier J."/>
            <person name="Covert S."/>
            <person name="Cronk Q."/>
            <person name="Cunningham R."/>
            <person name="Davis J."/>
            <person name="Degroeve S."/>
            <person name="Dejardin A."/>
            <person name="Depamphilis C."/>
            <person name="Detter J."/>
            <person name="Dirks B."/>
            <person name="Dubchak I."/>
            <person name="Duplessis S."/>
            <person name="Ehlting J."/>
            <person name="Ellis B."/>
            <person name="Gendler K."/>
            <person name="Goodstein D."/>
            <person name="Gribskov M."/>
            <person name="Grimwood J."/>
            <person name="Groover A."/>
            <person name="Gunter L."/>
            <person name="Hamberger B."/>
            <person name="Heinze B."/>
            <person name="Helariutta Y."/>
            <person name="Henrissat B."/>
            <person name="Holligan D."/>
            <person name="Holt R."/>
            <person name="Huang W."/>
            <person name="Islam-Faridi N."/>
            <person name="Jones S."/>
            <person name="Jones-Rhoades M."/>
            <person name="Jorgensen R."/>
            <person name="Joshi C."/>
            <person name="Kangasjarvi J."/>
            <person name="Karlsson J."/>
            <person name="Kelleher C."/>
            <person name="Kirkpatrick R."/>
            <person name="Kirst M."/>
            <person name="Kohler A."/>
            <person name="Kalluri U."/>
            <person name="Larimer F."/>
            <person name="Leebens-Mack J."/>
            <person name="Leple J.C."/>
            <person name="Locascio P."/>
            <person name="Lou Y."/>
            <person name="Lucas S."/>
            <person name="Martin F."/>
            <person name="Montanini B."/>
            <person name="Napoli C."/>
            <person name="Nelson D.R."/>
            <person name="Nelson C."/>
            <person name="Nieminen K."/>
            <person name="Nilsson O."/>
            <person name="Pereda V."/>
            <person name="Peter G."/>
            <person name="Philippe R."/>
            <person name="Pilate G."/>
            <person name="Poliakov A."/>
            <person name="Razumovskaya J."/>
            <person name="Richardson P."/>
            <person name="Rinaldi C."/>
            <person name="Ritland K."/>
            <person name="Rouze P."/>
            <person name="Ryaboy D."/>
            <person name="Schmutz J."/>
            <person name="Schrader J."/>
            <person name="Segerman B."/>
            <person name="Shin H."/>
            <person name="Siddiqui A."/>
            <person name="Sterky F."/>
            <person name="Terry A."/>
            <person name="Tsai C.J."/>
            <person name="Uberbacher E."/>
            <person name="Unneberg P."/>
            <person name="Vahala J."/>
            <person name="Wall K."/>
            <person name="Wessler S."/>
            <person name="Yang G."/>
            <person name="Yin T."/>
            <person name="Douglas C."/>
            <person name="Marra M."/>
            <person name="Sandberg G."/>
            <person name="Van de Peer Y."/>
            <person name="Rokhsar D."/>
        </authorList>
    </citation>
    <scope>NUCLEOTIDE SEQUENCE [LARGE SCALE GENOMIC DNA]</scope>
    <source>
        <strain evidence="3">cv. Nisqually</strain>
        <strain evidence="2">Nisqually-1</strain>
    </source>
</reference>
<dbReference type="InterPro" id="IPR029751">
    <property type="entry name" value="Ribosomal_L25_dom"/>
</dbReference>
<dbReference type="InterPro" id="IPR011035">
    <property type="entry name" value="Ribosomal_bL25/Gln-tRNA_synth"/>
</dbReference>
<dbReference type="Pfam" id="PF14693">
    <property type="entry name" value="Ribosomal_TL5_C"/>
    <property type="match status" value="1"/>
</dbReference>
<dbReference type="CDD" id="cd00495">
    <property type="entry name" value="Ribosomal_L25_TL5_CTC"/>
    <property type="match status" value="1"/>
</dbReference>
<proteinExistence type="predicted"/>
<gene>
    <name evidence="2" type="ORF">POPTR_007G039700</name>
</gene>
<dbReference type="EMBL" id="CM009296">
    <property type="protein sequence ID" value="PNT26984.1"/>
    <property type="molecule type" value="Genomic_DNA"/>
</dbReference>
<dbReference type="Gene3D" id="2.170.120.20">
    <property type="entry name" value="Ribosomal protein L25, beta domain"/>
    <property type="match status" value="1"/>
</dbReference>
<dbReference type="GO" id="GO:0006412">
    <property type="term" value="P:translation"/>
    <property type="evidence" value="ECO:0000318"/>
    <property type="project" value="GO_Central"/>
</dbReference>
<dbReference type="GO" id="GO:0008097">
    <property type="term" value="F:5S rRNA binding"/>
    <property type="evidence" value="ECO:0000318"/>
    <property type="project" value="GO_Central"/>
</dbReference>
<dbReference type="InParanoid" id="A0A2K1ZNX9"/>